<dbReference type="PANTHER" id="PTHR32322:SF18">
    <property type="entry name" value="S-ADENOSYLMETHIONINE_S-ADENOSYLHOMOCYSTEINE TRANSPORTER"/>
    <property type="match status" value="1"/>
</dbReference>
<dbReference type="OrthoDB" id="7216522at2"/>
<evidence type="ECO:0000256" key="2">
    <source>
        <dbReference type="ARBA" id="ARBA00022475"/>
    </source>
</evidence>
<evidence type="ECO:0000256" key="3">
    <source>
        <dbReference type="ARBA" id="ARBA00022692"/>
    </source>
</evidence>
<comment type="caution">
    <text evidence="8">The sequence shown here is derived from an EMBL/GenBank/DDBJ whole genome shotgun (WGS) entry which is preliminary data.</text>
</comment>
<feature type="transmembrane region" description="Helical" evidence="6">
    <location>
        <begin position="158"/>
        <end position="177"/>
    </location>
</feature>
<feature type="transmembrane region" description="Helical" evidence="6">
    <location>
        <begin position="262"/>
        <end position="280"/>
    </location>
</feature>
<feature type="transmembrane region" description="Helical" evidence="6">
    <location>
        <begin position="198"/>
        <end position="219"/>
    </location>
</feature>
<evidence type="ECO:0000256" key="4">
    <source>
        <dbReference type="ARBA" id="ARBA00022989"/>
    </source>
</evidence>
<dbReference type="RefSeq" id="WP_077396270.1">
    <property type="nucleotide sequence ID" value="NZ_JATM01000002.1"/>
</dbReference>
<comment type="subcellular location">
    <subcellularLocation>
        <location evidence="1">Cell membrane</location>
        <topology evidence="1">Multi-pass membrane protein</topology>
    </subcellularLocation>
</comment>
<dbReference type="InterPro" id="IPR037185">
    <property type="entry name" value="EmrE-like"/>
</dbReference>
<dbReference type="GO" id="GO:0005886">
    <property type="term" value="C:plasma membrane"/>
    <property type="evidence" value="ECO:0007669"/>
    <property type="project" value="UniProtKB-SubCell"/>
</dbReference>
<evidence type="ECO:0000256" key="1">
    <source>
        <dbReference type="ARBA" id="ARBA00004651"/>
    </source>
</evidence>
<dbReference type="InterPro" id="IPR050638">
    <property type="entry name" value="AA-Vitamin_Transporters"/>
</dbReference>
<evidence type="ECO:0000313" key="9">
    <source>
        <dbReference type="Proteomes" id="UP000200980"/>
    </source>
</evidence>
<dbReference type="SUPFAM" id="SSF103481">
    <property type="entry name" value="Multidrug resistance efflux transporter EmrE"/>
    <property type="match status" value="2"/>
</dbReference>
<feature type="transmembrane region" description="Helical" evidence="6">
    <location>
        <begin position="127"/>
        <end position="146"/>
    </location>
</feature>
<evidence type="ECO:0000259" key="7">
    <source>
        <dbReference type="Pfam" id="PF00892"/>
    </source>
</evidence>
<keyword evidence="3 6" id="KW-0812">Transmembrane</keyword>
<keyword evidence="4 6" id="KW-1133">Transmembrane helix</keyword>
<dbReference type="EMBL" id="JATM01000002">
    <property type="protein sequence ID" value="OOL19047.1"/>
    <property type="molecule type" value="Genomic_DNA"/>
</dbReference>
<name>A0A1S8GQQ6_9PROT</name>
<dbReference type="Pfam" id="PF00892">
    <property type="entry name" value="EamA"/>
    <property type="match status" value="2"/>
</dbReference>
<protein>
    <recommendedName>
        <fullName evidence="7">EamA domain-containing protein</fullName>
    </recommendedName>
</protein>
<feature type="transmembrane region" description="Helical" evidence="6">
    <location>
        <begin position="37"/>
        <end position="57"/>
    </location>
</feature>
<feature type="domain" description="EamA" evidence="7">
    <location>
        <begin position="163"/>
        <end position="302"/>
    </location>
</feature>
<accession>A0A1S8GQQ6</accession>
<gene>
    <name evidence="8" type="ORF">AL01_04820</name>
</gene>
<sequence>MTRSILIGTAYGAMAGAFWGITFLAPELVAPFTPFQLATLRYLTFGVVSLLILLPRLKTLLPRISFKAFRALVLLAILGSVGYYSMMGVAIQLSGVAMPSLIIGFIPVTVTLAGICRHNAVVTFRQLIPSILLSTAGILCISWQNFFVGSALHHTGPLLQAVGLLMAIGSLLGWTLFNVINSDWLKKLDHITSDEWNLLTGVMAGILSLVILLPAAFFWPAHLPTTGWTRFFLISCGVGLFSSTIANAFWNRMTHLLPLTMVGQMILFETLFSLIYGFLWEQRLPTIWEAAAFLLSVSGVLACVRAHKNSEASHSYH</sequence>
<keyword evidence="5 6" id="KW-0472">Membrane</keyword>
<feature type="transmembrane region" description="Helical" evidence="6">
    <location>
        <begin position="286"/>
        <end position="304"/>
    </location>
</feature>
<reference evidence="8 9" key="1">
    <citation type="journal article" date="2016" name="PLoS ONE">
        <title>Whole-Genome Sequence Analysis of Bombella intestini LMG 28161T, a Novel Acetic Acid Bacterium Isolated from the Crop of a Red-Tailed Bumble Bee, Bombus lapidarius.</title>
        <authorList>
            <person name="Li L."/>
            <person name="Illeghems K."/>
            <person name="Van Kerrebroeck S."/>
            <person name="Borremans W."/>
            <person name="Cleenwerck I."/>
            <person name="Smagghe G."/>
            <person name="De Vuyst L."/>
            <person name="Vandamme P."/>
        </authorList>
    </citation>
    <scope>NUCLEOTIDE SEQUENCE [LARGE SCALE GENOMIC DNA]</scope>
    <source>
        <strain evidence="8 9">R-52487</strain>
    </source>
</reference>
<evidence type="ECO:0000256" key="5">
    <source>
        <dbReference type="ARBA" id="ARBA00023136"/>
    </source>
</evidence>
<evidence type="ECO:0000256" key="6">
    <source>
        <dbReference type="SAM" id="Phobius"/>
    </source>
</evidence>
<feature type="transmembrane region" description="Helical" evidence="6">
    <location>
        <begin position="97"/>
        <end position="115"/>
    </location>
</feature>
<feature type="transmembrane region" description="Helical" evidence="6">
    <location>
        <begin position="231"/>
        <end position="250"/>
    </location>
</feature>
<keyword evidence="2" id="KW-1003">Cell membrane</keyword>
<organism evidence="8 9">
    <name type="scientific">Bombella intestini</name>
    <dbReference type="NCBI Taxonomy" id="1539051"/>
    <lineage>
        <taxon>Bacteria</taxon>
        <taxon>Pseudomonadati</taxon>
        <taxon>Pseudomonadota</taxon>
        <taxon>Alphaproteobacteria</taxon>
        <taxon>Acetobacterales</taxon>
        <taxon>Acetobacteraceae</taxon>
        <taxon>Bombella</taxon>
    </lineage>
</organism>
<dbReference type="Proteomes" id="UP000200980">
    <property type="component" value="Unassembled WGS sequence"/>
</dbReference>
<feature type="transmembrane region" description="Helical" evidence="6">
    <location>
        <begin position="5"/>
        <end position="25"/>
    </location>
</feature>
<dbReference type="PANTHER" id="PTHR32322">
    <property type="entry name" value="INNER MEMBRANE TRANSPORTER"/>
    <property type="match status" value="1"/>
</dbReference>
<dbReference type="InterPro" id="IPR000620">
    <property type="entry name" value="EamA_dom"/>
</dbReference>
<dbReference type="STRING" id="1539051.AL01_04820"/>
<keyword evidence="9" id="KW-1185">Reference proteome</keyword>
<proteinExistence type="predicted"/>
<feature type="transmembrane region" description="Helical" evidence="6">
    <location>
        <begin position="69"/>
        <end position="91"/>
    </location>
</feature>
<evidence type="ECO:0000313" key="8">
    <source>
        <dbReference type="EMBL" id="OOL19047.1"/>
    </source>
</evidence>
<feature type="domain" description="EamA" evidence="7">
    <location>
        <begin position="7"/>
        <end position="142"/>
    </location>
</feature>
<dbReference type="AlphaFoldDB" id="A0A1S8GQQ6"/>